<dbReference type="InterPro" id="IPR036291">
    <property type="entry name" value="NAD(P)-bd_dom_sf"/>
</dbReference>
<dbReference type="RefSeq" id="WP_012784855.1">
    <property type="nucleotide sequence ID" value="NC_013131.1"/>
</dbReference>
<reference evidence="4 5" key="1">
    <citation type="journal article" date="2009" name="Stand. Genomic Sci.">
        <title>Complete genome sequence of Catenulispora acidiphila type strain (ID 139908).</title>
        <authorList>
            <person name="Copeland A."/>
            <person name="Lapidus A."/>
            <person name="Glavina Del Rio T."/>
            <person name="Nolan M."/>
            <person name="Lucas S."/>
            <person name="Chen F."/>
            <person name="Tice H."/>
            <person name="Cheng J.F."/>
            <person name="Bruce D."/>
            <person name="Goodwin L."/>
            <person name="Pitluck S."/>
            <person name="Mikhailova N."/>
            <person name="Pati A."/>
            <person name="Ivanova N."/>
            <person name="Mavromatis K."/>
            <person name="Chen A."/>
            <person name="Palaniappan K."/>
            <person name="Chain P."/>
            <person name="Land M."/>
            <person name="Hauser L."/>
            <person name="Chang Y.J."/>
            <person name="Jeffries C.D."/>
            <person name="Chertkov O."/>
            <person name="Brettin T."/>
            <person name="Detter J.C."/>
            <person name="Han C."/>
            <person name="Ali Z."/>
            <person name="Tindall B.J."/>
            <person name="Goker M."/>
            <person name="Bristow J."/>
            <person name="Eisen J.A."/>
            <person name="Markowitz V."/>
            <person name="Hugenholtz P."/>
            <person name="Kyrpides N.C."/>
            <person name="Klenk H.P."/>
        </authorList>
    </citation>
    <scope>NUCLEOTIDE SEQUENCE [LARGE SCALE GENOMIC DNA]</scope>
    <source>
        <strain evidence="5">DSM 44928 / JCM 14897 / NBRC 102108 / NRRL B-24433 / ID139908</strain>
    </source>
</reference>
<protein>
    <submittedName>
        <fullName evidence="4">D-isomer specific 2-hydroxyacid dehydrogenase NAD-binding</fullName>
    </submittedName>
</protein>
<dbReference type="KEGG" id="cai:Caci_0624"/>
<dbReference type="GO" id="GO:0051287">
    <property type="term" value="F:NAD binding"/>
    <property type="evidence" value="ECO:0007669"/>
    <property type="project" value="InterPro"/>
</dbReference>
<dbReference type="Proteomes" id="UP000000851">
    <property type="component" value="Chromosome"/>
</dbReference>
<evidence type="ECO:0000259" key="3">
    <source>
        <dbReference type="Pfam" id="PF02826"/>
    </source>
</evidence>
<dbReference type="InterPro" id="IPR050223">
    <property type="entry name" value="D-isomer_2-hydroxyacid_DH"/>
</dbReference>
<evidence type="ECO:0000313" key="5">
    <source>
        <dbReference type="Proteomes" id="UP000000851"/>
    </source>
</evidence>
<feature type="domain" description="D-isomer specific 2-hydroxyacid dehydrogenase NAD-binding" evidence="3">
    <location>
        <begin position="118"/>
        <end position="298"/>
    </location>
</feature>
<name>C7PZ04_CATAD</name>
<dbReference type="GO" id="GO:0005829">
    <property type="term" value="C:cytosol"/>
    <property type="evidence" value="ECO:0007669"/>
    <property type="project" value="TreeGrafter"/>
</dbReference>
<dbReference type="SUPFAM" id="SSF52283">
    <property type="entry name" value="Formate/glycerate dehydrogenase catalytic domain-like"/>
    <property type="match status" value="1"/>
</dbReference>
<dbReference type="PANTHER" id="PTHR10996">
    <property type="entry name" value="2-HYDROXYACID DEHYDROGENASE-RELATED"/>
    <property type="match status" value="1"/>
</dbReference>
<keyword evidence="2" id="KW-0520">NAD</keyword>
<dbReference type="PANTHER" id="PTHR10996:SF178">
    <property type="entry name" value="2-HYDROXYACID DEHYDROGENASE YGL185C-RELATED"/>
    <property type="match status" value="1"/>
</dbReference>
<gene>
    <name evidence="4" type="ordered locus">Caci_0624</name>
</gene>
<dbReference type="STRING" id="479433.Caci_0624"/>
<proteinExistence type="predicted"/>
<dbReference type="Gene3D" id="3.40.50.720">
    <property type="entry name" value="NAD(P)-binding Rossmann-like Domain"/>
    <property type="match status" value="2"/>
</dbReference>
<keyword evidence="1" id="KW-0560">Oxidoreductase</keyword>
<dbReference type="HOGENOM" id="CLU_019796_1_3_11"/>
<accession>C7PZ04</accession>
<dbReference type="EMBL" id="CP001700">
    <property type="protein sequence ID" value="ACU69560.1"/>
    <property type="molecule type" value="Genomic_DNA"/>
</dbReference>
<evidence type="ECO:0000256" key="1">
    <source>
        <dbReference type="ARBA" id="ARBA00023002"/>
    </source>
</evidence>
<organism evidence="4 5">
    <name type="scientific">Catenulispora acidiphila (strain DSM 44928 / JCM 14897 / NBRC 102108 / NRRL B-24433 / ID139908)</name>
    <dbReference type="NCBI Taxonomy" id="479433"/>
    <lineage>
        <taxon>Bacteria</taxon>
        <taxon>Bacillati</taxon>
        <taxon>Actinomycetota</taxon>
        <taxon>Actinomycetes</taxon>
        <taxon>Catenulisporales</taxon>
        <taxon>Catenulisporaceae</taxon>
        <taxon>Catenulispora</taxon>
    </lineage>
</organism>
<dbReference type="InterPro" id="IPR006140">
    <property type="entry name" value="D-isomer_DH_NAD-bd"/>
</dbReference>
<dbReference type="CDD" id="cd12167">
    <property type="entry name" value="2-Hacid_dh_8"/>
    <property type="match status" value="1"/>
</dbReference>
<dbReference type="InParanoid" id="C7PZ04"/>
<dbReference type="Pfam" id="PF02826">
    <property type="entry name" value="2-Hacid_dh_C"/>
    <property type="match status" value="1"/>
</dbReference>
<dbReference type="SUPFAM" id="SSF51735">
    <property type="entry name" value="NAD(P)-binding Rossmann-fold domains"/>
    <property type="match status" value="1"/>
</dbReference>
<dbReference type="GO" id="GO:0030267">
    <property type="term" value="F:glyoxylate reductase (NADPH) activity"/>
    <property type="evidence" value="ECO:0007669"/>
    <property type="project" value="TreeGrafter"/>
</dbReference>
<dbReference type="GO" id="GO:0016618">
    <property type="term" value="F:hydroxypyruvate reductase [NAD(P)H] activity"/>
    <property type="evidence" value="ECO:0007669"/>
    <property type="project" value="TreeGrafter"/>
</dbReference>
<dbReference type="eggNOG" id="COG0111">
    <property type="taxonomic scope" value="Bacteria"/>
</dbReference>
<evidence type="ECO:0000313" key="4">
    <source>
        <dbReference type="EMBL" id="ACU69560.1"/>
    </source>
</evidence>
<dbReference type="AlphaFoldDB" id="C7PZ04"/>
<evidence type="ECO:0000256" key="2">
    <source>
        <dbReference type="ARBA" id="ARBA00023027"/>
    </source>
</evidence>
<keyword evidence="5" id="KW-1185">Reference proteome</keyword>
<dbReference type="OrthoDB" id="4324715at2"/>
<sequence>MDRPHAVLAMRPALRPLLFDADAEERLARLAEADPEAVVTDFADPRAAGALVRAEVLITGWDCPVLDEPALARMPALRAVLHSGGSVKHHMTDAAWARGLLVSSAVADNAVPVAEYTLAMVISAGKRLPEMERAFRAGRDGRDWLHWSEGFVPVGNHRRVIGVVGLSRVGRRVVEMLRVLDATVLVHDPYVPDEVVRGLGAVPTGLDALVAASDVVSLHAPSTAETRHQMDRRRLALMKDGATLINTARGALVDTAALADELRAGRLYAVADVTDPDPLPPDSELFDLPNLTLTPHVAGSIGGELRRLGDFVLAELRRLTAGTELLGRVLPETLPSIA</sequence>